<reference evidence="1" key="1">
    <citation type="journal article" date="2023" name="G3 (Bethesda)">
        <title>Whole genome assemblies of Zophobas morio and Tenebrio molitor.</title>
        <authorList>
            <person name="Kaur S."/>
            <person name="Stinson S.A."/>
            <person name="diCenzo G.C."/>
        </authorList>
    </citation>
    <scope>NUCLEOTIDE SEQUENCE</scope>
    <source>
        <strain evidence="1">QUZm001</strain>
    </source>
</reference>
<dbReference type="AlphaFoldDB" id="A0AA38M784"/>
<evidence type="ECO:0000313" key="2">
    <source>
        <dbReference type="Proteomes" id="UP001168821"/>
    </source>
</evidence>
<organism evidence="1 2">
    <name type="scientific">Zophobas morio</name>
    <dbReference type="NCBI Taxonomy" id="2755281"/>
    <lineage>
        <taxon>Eukaryota</taxon>
        <taxon>Metazoa</taxon>
        <taxon>Ecdysozoa</taxon>
        <taxon>Arthropoda</taxon>
        <taxon>Hexapoda</taxon>
        <taxon>Insecta</taxon>
        <taxon>Pterygota</taxon>
        <taxon>Neoptera</taxon>
        <taxon>Endopterygota</taxon>
        <taxon>Coleoptera</taxon>
        <taxon>Polyphaga</taxon>
        <taxon>Cucujiformia</taxon>
        <taxon>Tenebrionidae</taxon>
        <taxon>Zophobas</taxon>
    </lineage>
</organism>
<evidence type="ECO:0000313" key="1">
    <source>
        <dbReference type="EMBL" id="KAJ3646580.1"/>
    </source>
</evidence>
<keyword evidence="2" id="KW-1185">Reference proteome</keyword>
<name>A0AA38M784_9CUCU</name>
<sequence>MMKIPTLSGRRARGDLITTFQAMSSKSSPIYKLFIVSSHTLTRGHSFKLVEEKFKTTARLHFLSNRVFQQWNSLPEEIVSPQSTMGFKTKYDTYSSQ</sequence>
<dbReference type="EMBL" id="JALNTZ010000007">
    <property type="protein sequence ID" value="KAJ3646580.1"/>
    <property type="molecule type" value="Genomic_DNA"/>
</dbReference>
<accession>A0AA38M784</accession>
<comment type="caution">
    <text evidence="1">The sequence shown here is derived from an EMBL/GenBank/DDBJ whole genome shotgun (WGS) entry which is preliminary data.</text>
</comment>
<dbReference type="Proteomes" id="UP001168821">
    <property type="component" value="Unassembled WGS sequence"/>
</dbReference>
<proteinExistence type="predicted"/>
<gene>
    <name evidence="1" type="ORF">Zmor_024162</name>
</gene>
<protein>
    <submittedName>
        <fullName evidence="1">Uncharacterized protein</fullName>
    </submittedName>
</protein>